<reference evidence="3" key="1">
    <citation type="submission" date="2015-09" db="EMBL/GenBank/DDBJ databases">
        <title>Complete sequence of Algoriphagus sp. M8-2.</title>
        <authorList>
            <person name="Shintani M."/>
        </authorList>
    </citation>
    <scope>NUCLEOTIDE SEQUENCE [LARGE SCALE GENOMIC DNA]</scope>
    <source>
        <strain evidence="3">M8-2</strain>
    </source>
</reference>
<dbReference type="Pfam" id="PF11297">
    <property type="entry name" value="DUF3098"/>
    <property type="match status" value="1"/>
</dbReference>
<dbReference type="KEGG" id="alm:AO498_11380"/>
<dbReference type="Proteomes" id="UP000073816">
    <property type="component" value="Chromosome"/>
</dbReference>
<sequence>MNKSSFPFSRKNYRLMLIGLAMIVFGFILIGLDSAPHGNGFLGLTLGPIVTFAGFIFEFYAIFAKSEEKN</sequence>
<keyword evidence="1" id="KW-1133">Transmembrane helix</keyword>
<keyword evidence="1" id="KW-0472">Membrane</keyword>
<dbReference type="STRING" id="1727163.AO498_11380"/>
<feature type="transmembrane region" description="Helical" evidence="1">
    <location>
        <begin position="12"/>
        <end position="32"/>
    </location>
</feature>
<proteinExistence type="predicted"/>
<dbReference type="EMBL" id="CP012836">
    <property type="protein sequence ID" value="AMQ57038.1"/>
    <property type="molecule type" value="Genomic_DNA"/>
</dbReference>
<dbReference type="OrthoDB" id="963379at2"/>
<evidence type="ECO:0008006" key="4">
    <source>
        <dbReference type="Google" id="ProtNLM"/>
    </source>
</evidence>
<evidence type="ECO:0000313" key="2">
    <source>
        <dbReference type="EMBL" id="AMQ57038.1"/>
    </source>
</evidence>
<dbReference type="AlphaFoldDB" id="A0A142EPI3"/>
<reference evidence="2 3" key="2">
    <citation type="journal article" date="2016" name="Genome Announc.">
        <title>Complete Genome Sequence of Algoriphagus sp. Strain M8-2, Isolated from a Brackish Lake.</title>
        <authorList>
            <person name="Muraguchi Y."/>
            <person name="Kushimoto K."/>
            <person name="Ohtsubo Y."/>
            <person name="Suzuki T."/>
            <person name="Dohra H."/>
            <person name="Kimbara K."/>
            <person name="Shintani M."/>
        </authorList>
    </citation>
    <scope>NUCLEOTIDE SEQUENCE [LARGE SCALE GENOMIC DNA]</scope>
    <source>
        <strain evidence="2 3">M8-2</strain>
    </source>
</reference>
<dbReference type="RefSeq" id="WP_067547580.1">
    <property type="nucleotide sequence ID" value="NZ_CP012836.1"/>
</dbReference>
<keyword evidence="1" id="KW-0812">Transmembrane</keyword>
<evidence type="ECO:0000256" key="1">
    <source>
        <dbReference type="SAM" id="Phobius"/>
    </source>
</evidence>
<dbReference type="InterPro" id="IPR021448">
    <property type="entry name" value="DUF3098"/>
</dbReference>
<feature type="transmembrane region" description="Helical" evidence="1">
    <location>
        <begin position="44"/>
        <end position="63"/>
    </location>
</feature>
<protein>
    <recommendedName>
        <fullName evidence="4">DUF3098 domain-containing protein</fullName>
    </recommendedName>
</protein>
<evidence type="ECO:0000313" key="3">
    <source>
        <dbReference type="Proteomes" id="UP000073816"/>
    </source>
</evidence>
<dbReference type="PATRIC" id="fig|1727163.4.peg.2380"/>
<name>A0A142EPI3_9BACT</name>
<gene>
    <name evidence="2" type="ORF">AO498_11380</name>
</gene>
<keyword evidence="3" id="KW-1185">Reference proteome</keyword>
<accession>A0A142EPI3</accession>
<organism evidence="2 3">
    <name type="scientific">Algoriphagus sanaruensis</name>
    <dbReference type="NCBI Taxonomy" id="1727163"/>
    <lineage>
        <taxon>Bacteria</taxon>
        <taxon>Pseudomonadati</taxon>
        <taxon>Bacteroidota</taxon>
        <taxon>Cytophagia</taxon>
        <taxon>Cytophagales</taxon>
        <taxon>Cyclobacteriaceae</taxon>
        <taxon>Algoriphagus</taxon>
    </lineage>
</organism>